<feature type="region of interest" description="Disordered" evidence="1">
    <location>
        <begin position="1445"/>
        <end position="1473"/>
    </location>
</feature>
<evidence type="ECO:0000256" key="1">
    <source>
        <dbReference type="SAM" id="MobiDB-lite"/>
    </source>
</evidence>
<dbReference type="InterPro" id="IPR001434">
    <property type="entry name" value="OmcB-like_DUF11"/>
</dbReference>
<evidence type="ECO:0000313" key="3">
    <source>
        <dbReference type="EMBL" id="XCM39599.1"/>
    </source>
</evidence>
<reference evidence="3" key="1">
    <citation type="submission" date="2024-07" db="EMBL/GenBank/DDBJ databases">
        <authorList>
            <person name="Kim Y.J."/>
            <person name="Jeong J.Y."/>
        </authorList>
    </citation>
    <scope>NUCLEOTIDE SEQUENCE</scope>
    <source>
        <strain evidence="3">GIHE-MW2</strain>
    </source>
</reference>
<organism evidence="3">
    <name type="scientific">Planktothricoides raciborskii GIHE-MW2</name>
    <dbReference type="NCBI Taxonomy" id="2792601"/>
    <lineage>
        <taxon>Bacteria</taxon>
        <taxon>Bacillati</taxon>
        <taxon>Cyanobacteriota</taxon>
        <taxon>Cyanophyceae</taxon>
        <taxon>Oscillatoriophycideae</taxon>
        <taxon>Oscillatoriales</taxon>
        <taxon>Oscillatoriaceae</taxon>
        <taxon>Planktothricoides</taxon>
    </lineage>
</organism>
<dbReference type="Gene3D" id="2.60.40.1170">
    <property type="entry name" value="Mu homology domain, subdomain B"/>
    <property type="match status" value="1"/>
</dbReference>
<feature type="domain" description="DUF11" evidence="2">
    <location>
        <begin position="1097"/>
        <end position="1207"/>
    </location>
</feature>
<feature type="domain" description="DUF11" evidence="2">
    <location>
        <begin position="1347"/>
        <end position="1458"/>
    </location>
</feature>
<dbReference type="PANTHER" id="PTHR34819:SF5">
    <property type="entry name" value="CONSERVED REPEAT DOMAIN PROTEIN"/>
    <property type="match status" value="1"/>
</dbReference>
<accession>A0AAU8JK05</accession>
<dbReference type="InterPro" id="IPR047589">
    <property type="entry name" value="DUF11_rpt"/>
</dbReference>
<dbReference type="RefSeq" id="WP_354636212.1">
    <property type="nucleotide sequence ID" value="NZ_CP159837.1"/>
</dbReference>
<protein>
    <recommendedName>
        <fullName evidence="2">DUF11 domain-containing protein</fullName>
    </recommendedName>
</protein>
<feature type="domain" description="DUF11" evidence="2">
    <location>
        <begin position="1222"/>
        <end position="1330"/>
    </location>
</feature>
<dbReference type="Gene3D" id="2.60.40.10">
    <property type="entry name" value="Immunoglobulins"/>
    <property type="match status" value="1"/>
</dbReference>
<dbReference type="NCBIfam" id="TIGR01451">
    <property type="entry name" value="B_ant_repeat"/>
    <property type="match status" value="3"/>
</dbReference>
<gene>
    <name evidence="3" type="ORF">ABWT76_002543</name>
</gene>
<proteinExistence type="predicted"/>
<dbReference type="InterPro" id="IPR013783">
    <property type="entry name" value="Ig-like_fold"/>
</dbReference>
<evidence type="ECO:0000259" key="2">
    <source>
        <dbReference type="Pfam" id="PF01345"/>
    </source>
</evidence>
<dbReference type="InterPro" id="IPR051172">
    <property type="entry name" value="Chlamydia_OmcB"/>
</dbReference>
<dbReference type="Gene3D" id="2.60.40.3080">
    <property type="match status" value="1"/>
</dbReference>
<sequence length="1491" mass="156362">MDSFALLPTSEVTPLDFLDPNRTVNPTDSIADLPMADPRSNFGAELGFDSNLYLGHLDFAAKTSNDLFSPLPRGDRQVGNLEDLFASAKGQGDGQEDPITGAEETLQQARGVAESHLANFATIADFDEKMNLAFGESRNVAATEALAKAWETGDFSGIPEIEIRPTVEINGALGAFAGEGNKIYLSQELLEEGNVGAVANVLLEEIGHGVDWQINVTDAFGDEGAIFSAVVRGESLSGAELQALKAEDDSATVWLDGQLVAIEQAVNAPYSDAGGPEGDTADINLGTKQGTVTLSYETFTIPDRLQLQYEGNVIFDSGFVGTDGFRTVKVPFSGNSEEITSVLTANLDNPNTEWEYTVDVDGCADTTPLNIEVVGGKFEDTDGDGDCDAQGTILIGRTGQNGIPRMLRVEGATAEYDDKSLRITDGTVFSEIGNVAEPLFRGNFEISFNTAVTSSLQETGSLPNEFKLADLDIDFNSISLTPTGIGLGSVFKLPTDLGSFDIQLPAPDTLFIDNNGLRIGQSLKLASNKNLKDFKLFGQLTVKELSDLSLEYVAPEDKLKLQGKLALGLPDNPLGVSEVVADLSGDNFIQISEDANGDGLPEVGINGALTIKRDIDLKKGFGLKDIRITFNNISREFGGGATFKRFPDGLEIGGDFQATYDPWDIKSISAQVDNLNKLIPDTPLFLQGGTIKLDNLDPLQRFSGKSNLPNIELNGGAKVTLGPQLPNPVTIPLPGWAGGDVNLSSLAEINGDLKLNFFDSASVKGEAKILGGLLGSQSREIEVNFKDQFVKVTGGFSALNGLLTQEGSVKLTSKGFTLAGKASVKFPESIPFLGTNGNSSFSGNSVLEFSNDSNLSNDFVAAWRTVKAEKLTAAPDLSITTGIKVFFNGKVEILTRDLPQTNSFTVAPGTQWMVMSADWENPAANAPVQVKAPNGTIFNESDFAANNIAIVDDLTDSTTKGVIVLNPTPGIWDLNVADPAGLGQVQYTAFRDSEAPTIEVTSPATDVSGGQVAINYNAFDADSEAEIALFYDTDNEGFDGVLIADGLQETDGAGNFVWNTEGLPTGDYYIYAMVMDENNPPAFSYSPGRVSITEEADLSVTKTASADPATVGNNLTYTIAVTNNGAVESKGVTLTDTLPEGVTLVSSSIPPATQSDNTLTFDLGNLASGQNATIDITVAPTTEGLITNTASVTSRTFDPDATNDVDILTTTVDAIPVEPTELSVSRTDSPDPANLGENFTYTLTVANNGTTPATDVTLAESLPSAVNLVSANASRGTTSSVAGGLSANLGTLSSGEIATVDITVNPIAAGNLVSTTSVASNEADANTTNNFLIQSQTVNPTGIAPADLELTKTVDNPSPSTGDLVNFALTLTNNGPGVASGIQVTDLLPPELTFVSAASNQGSYDPSTGVWDAGNLRDGLSTPLTITAIVNSGGSITTTAEITATGQADPDSTPGNNNPAEDDQASVSLNGSGGSREFKNIFGIGDPPIVI</sequence>
<feature type="compositionally biased region" description="Polar residues" evidence="1">
    <location>
        <begin position="1453"/>
        <end position="1470"/>
    </location>
</feature>
<dbReference type="EMBL" id="CP159837">
    <property type="protein sequence ID" value="XCM39599.1"/>
    <property type="molecule type" value="Genomic_DNA"/>
</dbReference>
<dbReference type="PANTHER" id="PTHR34819">
    <property type="entry name" value="LARGE CYSTEINE-RICH PERIPLASMIC PROTEIN OMCB"/>
    <property type="match status" value="1"/>
</dbReference>
<dbReference type="Pfam" id="PF01345">
    <property type="entry name" value="DUF11"/>
    <property type="match status" value="3"/>
</dbReference>
<name>A0AAU8JK05_9CYAN</name>